<dbReference type="InParanoid" id="A0A517SE87"/>
<sequence precursor="true">MKTFLPTAVIILFASVPAAQAAPPHVISHLEEHAVSGVQQARAIRAAIVSRFSVSHDYPNLIQEADELLDSMNAIHDAVHSGRSRSTMRQMVDHAQMHVRNLDRRLSRSDYTYASPGYKYMTPTGYVSYPPTHHPGHIHVDSTQRMLDGLSSNLRQLESDLQPTMRPYRRPFVYGYGNYGW</sequence>
<dbReference type="AlphaFoldDB" id="A0A517SE87"/>
<keyword evidence="3" id="KW-1185">Reference proteome</keyword>
<feature type="chain" id="PRO_5021946981" evidence="1">
    <location>
        <begin position="22"/>
        <end position="181"/>
    </location>
</feature>
<evidence type="ECO:0000256" key="1">
    <source>
        <dbReference type="SAM" id="SignalP"/>
    </source>
</evidence>
<dbReference type="EMBL" id="CP036271">
    <property type="protein sequence ID" value="QDT54434.1"/>
    <property type="molecule type" value="Genomic_DNA"/>
</dbReference>
<evidence type="ECO:0000313" key="3">
    <source>
        <dbReference type="Proteomes" id="UP000315700"/>
    </source>
</evidence>
<gene>
    <name evidence="2" type="ORF">Pan44_24670</name>
</gene>
<keyword evidence="1" id="KW-0732">Signal</keyword>
<name>A0A517SE87_9PLAN</name>
<dbReference type="RefSeq" id="WP_145030291.1">
    <property type="nucleotide sequence ID" value="NZ_CP036271.1"/>
</dbReference>
<dbReference type="Proteomes" id="UP000315700">
    <property type="component" value="Chromosome"/>
</dbReference>
<organism evidence="2 3">
    <name type="scientific">Caulifigura coniformis</name>
    <dbReference type="NCBI Taxonomy" id="2527983"/>
    <lineage>
        <taxon>Bacteria</taxon>
        <taxon>Pseudomonadati</taxon>
        <taxon>Planctomycetota</taxon>
        <taxon>Planctomycetia</taxon>
        <taxon>Planctomycetales</taxon>
        <taxon>Planctomycetaceae</taxon>
        <taxon>Caulifigura</taxon>
    </lineage>
</organism>
<reference evidence="2 3" key="1">
    <citation type="submission" date="2019-02" db="EMBL/GenBank/DDBJ databases">
        <title>Deep-cultivation of Planctomycetes and their phenomic and genomic characterization uncovers novel biology.</title>
        <authorList>
            <person name="Wiegand S."/>
            <person name="Jogler M."/>
            <person name="Boedeker C."/>
            <person name="Pinto D."/>
            <person name="Vollmers J."/>
            <person name="Rivas-Marin E."/>
            <person name="Kohn T."/>
            <person name="Peeters S.H."/>
            <person name="Heuer A."/>
            <person name="Rast P."/>
            <person name="Oberbeckmann S."/>
            <person name="Bunk B."/>
            <person name="Jeske O."/>
            <person name="Meyerdierks A."/>
            <person name="Storesund J.E."/>
            <person name="Kallscheuer N."/>
            <person name="Luecker S."/>
            <person name="Lage O.M."/>
            <person name="Pohl T."/>
            <person name="Merkel B.J."/>
            <person name="Hornburger P."/>
            <person name="Mueller R.-W."/>
            <person name="Bruemmer F."/>
            <person name="Labrenz M."/>
            <person name="Spormann A.M."/>
            <person name="Op den Camp H."/>
            <person name="Overmann J."/>
            <person name="Amann R."/>
            <person name="Jetten M.S.M."/>
            <person name="Mascher T."/>
            <person name="Medema M.H."/>
            <person name="Devos D.P."/>
            <person name="Kaster A.-K."/>
            <person name="Ovreas L."/>
            <person name="Rohde M."/>
            <person name="Galperin M.Y."/>
            <person name="Jogler C."/>
        </authorList>
    </citation>
    <scope>NUCLEOTIDE SEQUENCE [LARGE SCALE GENOMIC DNA]</scope>
    <source>
        <strain evidence="2 3">Pan44</strain>
    </source>
</reference>
<dbReference type="KEGG" id="ccos:Pan44_24670"/>
<accession>A0A517SE87</accession>
<evidence type="ECO:0000313" key="2">
    <source>
        <dbReference type="EMBL" id="QDT54434.1"/>
    </source>
</evidence>
<proteinExistence type="predicted"/>
<feature type="signal peptide" evidence="1">
    <location>
        <begin position="1"/>
        <end position="21"/>
    </location>
</feature>
<protein>
    <submittedName>
        <fullName evidence="2">Uncharacterized protein</fullName>
    </submittedName>
</protein>